<proteinExistence type="predicted"/>
<accession>A0A0F9P9T2</accession>
<protein>
    <recommendedName>
        <fullName evidence="1">HNH nuclease domain-containing protein</fullName>
    </recommendedName>
</protein>
<evidence type="ECO:0000313" key="2">
    <source>
        <dbReference type="EMBL" id="KKN28605.1"/>
    </source>
</evidence>
<dbReference type="InterPro" id="IPR044925">
    <property type="entry name" value="His-Me_finger_sf"/>
</dbReference>
<name>A0A0F9P9T2_9ZZZZ</name>
<organism evidence="2">
    <name type="scientific">marine sediment metagenome</name>
    <dbReference type="NCBI Taxonomy" id="412755"/>
    <lineage>
        <taxon>unclassified sequences</taxon>
        <taxon>metagenomes</taxon>
        <taxon>ecological metagenomes</taxon>
    </lineage>
</organism>
<dbReference type="Pfam" id="PF13392">
    <property type="entry name" value="HNH_3"/>
    <property type="match status" value="1"/>
</dbReference>
<dbReference type="InterPro" id="IPR003615">
    <property type="entry name" value="HNH_nuc"/>
</dbReference>
<dbReference type="Gene3D" id="3.90.75.20">
    <property type="match status" value="1"/>
</dbReference>
<sequence length="110" mass="12771">MNYRKVMEEHLGRKLVKGEIVHHIDKNRENNDISNLMLFPTKEAHTRYHYEQGDLTGIAGSNRKILVDGKLLCCRCAVFKELKDFIIDSKAQYGVRGVCKECYKIGRRKS</sequence>
<reference evidence="2" key="1">
    <citation type="journal article" date="2015" name="Nature">
        <title>Complex archaea that bridge the gap between prokaryotes and eukaryotes.</title>
        <authorList>
            <person name="Spang A."/>
            <person name="Saw J.H."/>
            <person name="Jorgensen S.L."/>
            <person name="Zaremba-Niedzwiedzka K."/>
            <person name="Martijn J."/>
            <person name="Lind A.E."/>
            <person name="van Eijk R."/>
            <person name="Schleper C."/>
            <person name="Guy L."/>
            <person name="Ettema T.J."/>
        </authorList>
    </citation>
    <scope>NUCLEOTIDE SEQUENCE</scope>
</reference>
<dbReference type="EMBL" id="LAZR01002548">
    <property type="protein sequence ID" value="KKN28605.1"/>
    <property type="molecule type" value="Genomic_DNA"/>
</dbReference>
<evidence type="ECO:0000259" key="1">
    <source>
        <dbReference type="Pfam" id="PF13392"/>
    </source>
</evidence>
<comment type="caution">
    <text evidence="2">The sequence shown here is derived from an EMBL/GenBank/DDBJ whole genome shotgun (WGS) entry which is preliminary data.</text>
</comment>
<gene>
    <name evidence="2" type="ORF">LCGC14_0852500</name>
</gene>
<dbReference type="SUPFAM" id="SSF54060">
    <property type="entry name" value="His-Me finger endonucleases"/>
    <property type="match status" value="1"/>
</dbReference>
<dbReference type="AlphaFoldDB" id="A0A0F9P9T2"/>
<feature type="domain" description="HNH nuclease" evidence="1">
    <location>
        <begin position="4"/>
        <end position="44"/>
    </location>
</feature>